<evidence type="ECO:0000313" key="2">
    <source>
        <dbReference type="Proteomes" id="UP001160519"/>
    </source>
</evidence>
<reference evidence="1" key="1">
    <citation type="submission" date="2023-01" db="EMBL/GenBank/DDBJ databases">
        <title>Biogeochemical cycle of methane in antarctic sediments.</title>
        <authorList>
            <person name="Roldan D.M."/>
            <person name="Menes R.J."/>
        </authorList>
    </citation>
    <scope>NUCLEOTIDE SEQUENCE [LARGE SCALE GENOMIC DNA]</scope>
    <source>
        <strain evidence="1">K-2018 MAG008</strain>
    </source>
</reference>
<dbReference type="Proteomes" id="UP001160519">
    <property type="component" value="Unassembled WGS sequence"/>
</dbReference>
<dbReference type="AlphaFoldDB" id="A0AA43Q3K0"/>
<comment type="caution">
    <text evidence="1">The sequence shown here is derived from an EMBL/GenBank/DDBJ whole genome shotgun (WGS) entry which is preliminary data.</text>
</comment>
<evidence type="ECO:0000313" key="1">
    <source>
        <dbReference type="EMBL" id="MDI1229887.1"/>
    </source>
</evidence>
<gene>
    <name evidence="1" type="ORF">PSU93_01910</name>
</gene>
<sequence>MIINWVAAKAQQLLPVQDTELDEFSANFDVALSVEIRRFLYTQNDVCTDAGGTTPWMKEVEQRMEQLPRAIADDFIKQRSGMPRAPQQAEIANVTTIAEPALDEHELALT</sequence>
<name>A0AA43Q3K0_9GAMM</name>
<dbReference type="EMBL" id="JAQSDF010000003">
    <property type="protein sequence ID" value="MDI1229887.1"/>
    <property type="molecule type" value="Genomic_DNA"/>
</dbReference>
<accession>A0AA43Q3K0</accession>
<organism evidence="1 2">
    <name type="scientific">Candidatus Methylobacter titanis</name>
    <dbReference type="NCBI Taxonomy" id="3053457"/>
    <lineage>
        <taxon>Bacteria</taxon>
        <taxon>Pseudomonadati</taxon>
        <taxon>Pseudomonadota</taxon>
        <taxon>Gammaproteobacteria</taxon>
        <taxon>Methylococcales</taxon>
        <taxon>Methylococcaceae</taxon>
        <taxon>Methylobacter</taxon>
    </lineage>
</organism>
<protein>
    <submittedName>
        <fullName evidence="1">Uncharacterized protein</fullName>
    </submittedName>
</protein>
<keyword evidence="2" id="KW-1185">Reference proteome</keyword>
<proteinExistence type="predicted"/>